<name>A0A1B1AJL6_9PROT</name>
<sequence length="82" mass="8942">MGHKITIGEARSGGADGLIVNCIAAPTRIGGCRHSSTLTMMLAIALWGEDRRLDDLRLRCSCCGSRRIEIRPDYDNRPGRGT</sequence>
<proteinExistence type="predicted"/>
<evidence type="ECO:0000313" key="2">
    <source>
        <dbReference type="Proteomes" id="UP000092498"/>
    </source>
</evidence>
<organism evidence="1 2">
    <name type="scientific">Candidatus Viadribacter manganicus</name>
    <dbReference type="NCBI Taxonomy" id="1759059"/>
    <lineage>
        <taxon>Bacteria</taxon>
        <taxon>Pseudomonadati</taxon>
        <taxon>Pseudomonadota</taxon>
        <taxon>Alphaproteobacteria</taxon>
        <taxon>Hyphomonadales</taxon>
        <taxon>Hyphomonadaceae</taxon>
        <taxon>Candidatus Viadribacter</taxon>
    </lineage>
</organism>
<reference evidence="1 2" key="1">
    <citation type="submission" date="2015-11" db="EMBL/GenBank/DDBJ databases">
        <title>Whole-Genome Sequence of Candidatus Oderbacter manganicum from the National Park Lower Oder Valley, Germany.</title>
        <authorList>
            <person name="Braun B."/>
            <person name="Liere K."/>
            <person name="Szewzyk U."/>
        </authorList>
    </citation>
    <scope>NUCLEOTIDE SEQUENCE [LARGE SCALE GENOMIC DNA]</scope>
    <source>
        <strain evidence="1 2">OTSz_A_272</strain>
    </source>
</reference>
<evidence type="ECO:0000313" key="1">
    <source>
        <dbReference type="EMBL" id="ANP46745.1"/>
    </source>
</evidence>
<protein>
    <submittedName>
        <fullName evidence="1">Uncharacterized protein</fullName>
    </submittedName>
</protein>
<dbReference type="AlphaFoldDB" id="A0A1B1AJL6"/>
<dbReference type="KEGG" id="cbot:ATE48_12880"/>
<dbReference type="InParanoid" id="A0A1B1AJL6"/>
<dbReference type="EMBL" id="CP013244">
    <property type="protein sequence ID" value="ANP46745.1"/>
    <property type="molecule type" value="Genomic_DNA"/>
</dbReference>
<dbReference type="Proteomes" id="UP000092498">
    <property type="component" value="Chromosome"/>
</dbReference>
<dbReference type="STRING" id="1759059.ATE48_12880"/>
<accession>A0A1B1AJL6</accession>
<keyword evidence="2" id="KW-1185">Reference proteome</keyword>
<gene>
    <name evidence="1" type="ORF">ATE48_12880</name>
</gene>